<proteinExistence type="predicted"/>
<name>A0ABX5CNW6_9ALTE</name>
<feature type="chain" id="PRO_5047033943" description="Tetratricopeptide repeat protein" evidence="1">
    <location>
        <begin position="22"/>
        <end position="303"/>
    </location>
</feature>
<evidence type="ECO:0000313" key="3">
    <source>
        <dbReference type="Proteomes" id="UP000239539"/>
    </source>
</evidence>
<evidence type="ECO:0000256" key="1">
    <source>
        <dbReference type="SAM" id="SignalP"/>
    </source>
</evidence>
<gene>
    <name evidence="2" type="ORF">C6Y39_10145</name>
</gene>
<reference evidence="3" key="1">
    <citation type="journal article" date="2020" name="Int. J. Syst. Evol. Microbiol.">
        <title>Alteromonas alba sp. nov., a marine bacterium isolated from the seawater of the West Pacific Ocean.</title>
        <authorList>
            <person name="Sun C."/>
            <person name="Wu Y.-H."/>
            <person name="Xamxidin M."/>
            <person name="Cheng H."/>
            <person name="Xu X.-W."/>
        </authorList>
    </citation>
    <scope>NUCLEOTIDE SEQUENCE [LARGE SCALE GENOMIC DNA]</scope>
    <source>
        <strain evidence="3">9a2</strain>
    </source>
</reference>
<feature type="signal peptide" evidence="1">
    <location>
        <begin position="1"/>
        <end position="21"/>
    </location>
</feature>
<sequence length="303" mass="34576">MKTPSLSILLFFTFFLFHINAASQDIQPLCEESADECLAKISAQQSYLDENTPPWWALQVRRLDILFNVQRFDELYGLLRPWLENTNSKVLPEYKPVVSLFFGKWLRANGRENEAIVALTEALTGLKAQYEKMPSPEVGTRVLNLLGVLGKTKEAQDFAVRLEGEDYDAPIFYKEIFAELGHLALREGDNAKHIEYRIKSLHWALKLPNLQQQAVAYSNYAVALRNNENYEEAEKAFLKGLACAKQAKDVAQVNSIKLRIAENATLDNDAEKARHWLKRVSVEGLPPLQLARYRKLVRENAPN</sequence>
<comment type="caution">
    <text evidence="2">The sequence shown here is derived from an EMBL/GenBank/DDBJ whole genome shotgun (WGS) entry which is preliminary data.</text>
</comment>
<protein>
    <recommendedName>
        <fullName evidence="4">Tetratricopeptide repeat protein</fullName>
    </recommendedName>
</protein>
<dbReference type="Proteomes" id="UP000239539">
    <property type="component" value="Unassembled WGS sequence"/>
</dbReference>
<keyword evidence="1" id="KW-0732">Signal</keyword>
<evidence type="ECO:0000313" key="2">
    <source>
        <dbReference type="EMBL" id="PRO69254.1"/>
    </source>
</evidence>
<keyword evidence="3" id="KW-1185">Reference proteome</keyword>
<dbReference type="EMBL" id="PVNO01000025">
    <property type="protein sequence ID" value="PRO69254.1"/>
    <property type="molecule type" value="Genomic_DNA"/>
</dbReference>
<dbReference type="Gene3D" id="1.25.40.10">
    <property type="entry name" value="Tetratricopeptide repeat domain"/>
    <property type="match status" value="1"/>
</dbReference>
<organism evidence="2 3">
    <name type="scientific">Alteromonas gracilis</name>
    <dbReference type="NCBI Taxonomy" id="1479524"/>
    <lineage>
        <taxon>Bacteria</taxon>
        <taxon>Pseudomonadati</taxon>
        <taxon>Pseudomonadota</taxon>
        <taxon>Gammaproteobacteria</taxon>
        <taxon>Alteromonadales</taxon>
        <taxon>Alteromonadaceae</taxon>
        <taxon>Alteromonas/Salinimonas group</taxon>
        <taxon>Alteromonas</taxon>
    </lineage>
</organism>
<dbReference type="InterPro" id="IPR011990">
    <property type="entry name" value="TPR-like_helical_dom_sf"/>
</dbReference>
<evidence type="ECO:0008006" key="4">
    <source>
        <dbReference type="Google" id="ProtNLM"/>
    </source>
</evidence>
<dbReference type="SUPFAM" id="SSF48452">
    <property type="entry name" value="TPR-like"/>
    <property type="match status" value="1"/>
</dbReference>
<accession>A0ABX5CNW6</accession>